<accession>A0AAN8Q7L2</accession>
<feature type="compositionally biased region" description="Acidic residues" evidence="7">
    <location>
        <begin position="38"/>
        <end position="47"/>
    </location>
</feature>
<dbReference type="PROSITE" id="PS50071">
    <property type="entry name" value="HOMEOBOX_2"/>
    <property type="match status" value="1"/>
</dbReference>
<dbReference type="GO" id="GO:0000981">
    <property type="term" value="F:DNA-binding transcription factor activity, RNA polymerase II-specific"/>
    <property type="evidence" value="ECO:0007669"/>
    <property type="project" value="InterPro"/>
</dbReference>
<dbReference type="InterPro" id="IPR017970">
    <property type="entry name" value="Homeobox_CS"/>
</dbReference>
<feature type="domain" description="Homeobox" evidence="8">
    <location>
        <begin position="157"/>
        <end position="217"/>
    </location>
</feature>
<feature type="region of interest" description="Disordered" evidence="7">
    <location>
        <begin position="1"/>
        <end position="56"/>
    </location>
</feature>
<dbReference type="PRINTS" id="PR00024">
    <property type="entry name" value="HOMEOBOX"/>
</dbReference>
<dbReference type="PANTHER" id="PTHR24333:SF5">
    <property type="entry name" value="VENT HOMEOBOX"/>
    <property type="match status" value="1"/>
</dbReference>
<keyword evidence="3 5" id="KW-0371">Homeobox</keyword>
<dbReference type="SUPFAM" id="SSF46689">
    <property type="entry name" value="Homeodomain-like"/>
    <property type="match status" value="1"/>
</dbReference>
<feature type="compositionally biased region" description="Polar residues" evidence="7">
    <location>
        <begin position="143"/>
        <end position="153"/>
    </location>
</feature>
<organism evidence="9 10">
    <name type="scientific">Patella caerulea</name>
    <name type="common">Rayed Mediterranean limpet</name>
    <dbReference type="NCBI Taxonomy" id="87958"/>
    <lineage>
        <taxon>Eukaryota</taxon>
        <taxon>Metazoa</taxon>
        <taxon>Spiralia</taxon>
        <taxon>Lophotrochozoa</taxon>
        <taxon>Mollusca</taxon>
        <taxon>Gastropoda</taxon>
        <taxon>Patellogastropoda</taxon>
        <taxon>Patelloidea</taxon>
        <taxon>Patellidae</taxon>
        <taxon>Patella</taxon>
    </lineage>
</organism>
<dbReference type="PANTHER" id="PTHR24333">
    <property type="entry name" value="HOMEO BOX HB9 LIKE A-RELATED"/>
    <property type="match status" value="1"/>
</dbReference>
<evidence type="ECO:0000256" key="3">
    <source>
        <dbReference type="ARBA" id="ARBA00023155"/>
    </source>
</evidence>
<evidence type="ECO:0000256" key="2">
    <source>
        <dbReference type="ARBA" id="ARBA00023125"/>
    </source>
</evidence>
<evidence type="ECO:0000256" key="7">
    <source>
        <dbReference type="SAM" id="MobiDB-lite"/>
    </source>
</evidence>
<evidence type="ECO:0000256" key="4">
    <source>
        <dbReference type="ARBA" id="ARBA00023242"/>
    </source>
</evidence>
<dbReference type="GO" id="GO:0003677">
    <property type="term" value="F:DNA binding"/>
    <property type="evidence" value="ECO:0007669"/>
    <property type="project" value="UniProtKB-UniRule"/>
</dbReference>
<evidence type="ECO:0000256" key="1">
    <source>
        <dbReference type="ARBA" id="ARBA00004123"/>
    </source>
</evidence>
<protein>
    <recommendedName>
        <fullName evidence="8">Homeobox domain-containing protein</fullName>
    </recommendedName>
</protein>
<dbReference type="Proteomes" id="UP001347796">
    <property type="component" value="Unassembled WGS sequence"/>
</dbReference>
<sequence length="296" mass="33562">MDEKDSFSNSESETELLDKVTDKVVQKGELKETRNETSDSDISDVDCENVKDSNNDNISAEQTLKISPVISRPSFLISDILSEKKGPSRSHTCFPISRRHLFPNSPFLHDSHRGNEANISVMARTVSEESEQEISDGEESEKSFSNADHSSSVGKHKKARKARTAFSDHQLSSLEKTFERQKYLSVQDRMELAAKLNLTDTQVKTWYQNRRTKWKRQTAVGLELLAEAGNYAAVQRMLQSNPYWSTYHPHTAGVFSNMDALYYRHGVGSLPVTRPVVPRMFMHGLQQHANQIPPPH</sequence>
<dbReference type="SMART" id="SM00389">
    <property type="entry name" value="HOX"/>
    <property type="match status" value="1"/>
</dbReference>
<dbReference type="InterPro" id="IPR050848">
    <property type="entry name" value="Homeobox_TF"/>
</dbReference>
<feature type="DNA-binding region" description="Homeobox" evidence="5">
    <location>
        <begin position="159"/>
        <end position="218"/>
    </location>
</feature>
<evidence type="ECO:0000313" key="9">
    <source>
        <dbReference type="EMBL" id="KAK6195493.1"/>
    </source>
</evidence>
<reference evidence="9 10" key="1">
    <citation type="submission" date="2024-01" db="EMBL/GenBank/DDBJ databases">
        <title>The genome of the rayed Mediterranean limpet Patella caerulea (Linnaeus, 1758).</title>
        <authorList>
            <person name="Anh-Thu Weber A."/>
            <person name="Halstead-Nussloch G."/>
        </authorList>
    </citation>
    <scope>NUCLEOTIDE SEQUENCE [LARGE SCALE GENOMIC DNA]</scope>
    <source>
        <strain evidence="9">AATW-2023a</strain>
        <tissue evidence="9">Whole specimen</tissue>
    </source>
</reference>
<keyword evidence="4 5" id="KW-0539">Nucleus</keyword>
<feature type="region of interest" description="Disordered" evidence="7">
    <location>
        <begin position="125"/>
        <end position="166"/>
    </location>
</feature>
<name>A0AAN8Q7L2_PATCE</name>
<dbReference type="InterPro" id="IPR009057">
    <property type="entry name" value="Homeodomain-like_sf"/>
</dbReference>
<feature type="compositionally biased region" description="Basic and acidic residues" evidence="7">
    <location>
        <begin position="16"/>
        <end position="37"/>
    </location>
</feature>
<keyword evidence="10" id="KW-1185">Reference proteome</keyword>
<dbReference type="InterPro" id="IPR020479">
    <property type="entry name" value="HD_metazoa"/>
</dbReference>
<dbReference type="AlphaFoldDB" id="A0AAN8Q7L2"/>
<dbReference type="CDD" id="cd00086">
    <property type="entry name" value="homeodomain"/>
    <property type="match status" value="1"/>
</dbReference>
<comment type="subcellular location">
    <subcellularLocation>
        <location evidence="1 5 6">Nucleus</location>
    </subcellularLocation>
</comment>
<comment type="caution">
    <text evidence="9">The sequence shown here is derived from an EMBL/GenBank/DDBJ whole genome shotgun (WGS) entry which is preliminary data.</text>
</comment>
<proteinExistence type="predicted"/>
<dbReference type="InterPro" id="IPR001356">
    <property type="entry name" value="HD"/>
</dbReference>
<keyword evidence="2 5" id="KW-0238">DNA-binding</keyword>
<evidence type="ECO:0000256" key="5">
    <source>
        <dbReference type="PROSITE-ProRule" id="PRU00108"/>
    </source>
</evidence>
<dbReference type="GO" id="GO:0005634">
    <property type="term" value="C:nucleus"/>
    <property type="evidence" value="ECO:0007669"/>
    <property type="project" value="UniProtKB-SubCell"/>
</dbReference>
<feature type="compositionally biased region" description="Acidic residues" evidence="7">
    <location>
        <begin position="128"/>
        <end position="139"/>
    </location>
</feature>
<dbReference type="Pfam" id="PF00046">
    <property type="entry name" value="Homeodomain"/>
    <property type="match status" value="1"/>
</dbReference>
<evidence type="ECO:0000259" key="8">
    <source>
        <dbReference type="PROSITE" id="PS50071"/>
    </source>
</evidence>
<dbReference type="Gene3D" id="1.10.10.60">
    <property type="entry name" value="Homeodomain-like"/>
    <property type="match status" value="1"/>
</dbReference>
<evidence type="ECO:0000256" key="6">
    <source>
        <dbReference type="RuleBase" id="RU000682"/>
    </source>
</evidence>
<dbReference type="EMBL" id="JAZGQO010000001">
    <property type="protein sequence ID" value="KAK6195493.1"/>
    <property type="molecule type" value="Genomic_DNA"/>
</dbReference>
<feature type="compositionally biased region" description="Basic residues" evidence="7">
    <location>
        <begin position="154"/>
        <end position="163"/>
    </location>
</feature>
<evidence type="ECO:0000313" key="10">
    <source>
        <dbReference type="Proteomes" id="UP001347796"/>
    </source>
</evidence>
<dbReference type="PROSITE" id="PS00027">
    <property type="entry name" value="HOMEOBOX_1"/>
    <property type="match status" value="1"/>
</dbReference>
<gene>
    <name evidence="9" type="ORF">SNE40_000912</name>
</gene>